<dbReference type="RefSeq" id="WP_055207685.1">
    <property type="nucleotide sequence ID" value="NZ_CZBO01000003.1"/>
</dbReference>
<sequence>MKKIFNLKAILLLLCFIIFASFLFFKNNNESIQTNAPVLLEDEFTIDLTGDGVPETIKSINKKNKGDVQIITSNDTILLSSLTSSDYLSDISDSYSMNVAILNVSRNNKNEIIVQGYKNKKPITYLFAFENNKFILKDSQNNNIVGILDSNLNRTPMLQSFNCISLKNTFKNYMLLNDELIDITNNFFEDIGYINIIKFIDLMLVDYELSEVPDIFIQDIDKDTLSILWQLDKDSYSYSFKDAFFYDKFVDENGILTILDVTLKFEKFDKSNSKKTPFVIKLNLSRTDNGEFKISNIMKK</sequence>
<dbReference type="AlphaFoldDB" id="A0A174TJR5"/>
<organism evidence="1 2">
    <name type="scientific">Clostridium baratii</name>
    <dbReference type="NCBI Taxonomy" id="1561"/>
    <lineage>
        <taxon>Bacteria</taxon>
        <taxon>Bacillati</taxon>
        <taxon>Bacillota</taxon>
        <taxon>Clostridia</taxon>
        <taxon>Eubacteriales</taxon>
        <taxon>Clostridiaceae</taxon>
        <taxon>Clostridium</taxon>
    </lineage>
</organism>
<dbReference type="EMBL" id="CZBO01000003">
    <property type="protein sequence ID" value="CUQ07630.1"/>
    <property type="molecule type" value="Genomic_DNA"/>
</dbReference>
<gene>
    <name evidence="1" type="ORF">ERS852568_01788</name>
</gene>
<evidence type="ECO:0000313" key="1">
    <source>
        <dbReference type="EMBL" id="CUQ07630.1"/>
    </source>
</evidence>
<reference evidence="1 2" key="1">
    <citation type="submission" date="2015-09" db="EMBL/GenBank/DDBJ databases">
        <authorList>
            <consortium name="Pathogen Informatics"/>
        </authorList>
    </citation>
    <scope>NUCLEOTIDE SEQUENCE [LARGE SCALE GENOMIC DNA]</scope>
    <source>
        <strain evidence="1 2">2789STDY5834956</strain>
    </source>
</reference>
<proteinExistence type="predicted"/>
<name>A0A174TJR5_9CLOT</name>
<evidence type="ECO:0000313" key="2">
    <source>
        <dbReference type="Proteomes" id="UP000095563"/>
    </source>
</evidence>
<protein>
    <submittedName>
        <fullName evidence="1">Uncharacterized protein</fullName>
    </submittedName>
</protein>
<dbReference type="Proteomes" id="UP000095563">
    <property type="component" value="Unassembled WGS sequence"/>
</dbReference>
<accession>A0A174TJR5</accession>